<evidence type="ECO:0000256" key="2">
    <source>
        <dbReference type="ARBA" id="ARBA00022859"/>
    </source>
</evidence>
<proteinExistence type="predicted"/>
<dbReference type="InterPro" id="IPR013106">
    <property type="entry name" value="Ig_V-set"/>
</dbReference>
<dbReference type="GO" id="GO:0002376">
    <property type="term" value="P:immune system process"/>
    <property type="evidence" value="ECO:0007669"/>
    <property type="project" value="UniProtKB-KW"/>
</dbReference>
<dbReference type="Gene3D" id="2.60.40.10">
    <property type="entry name" value="Immunoglobulins"/>
    <property type="match status" value="1"/>
</dbReference>
<evidence type="ECO:0000313" key="5">
    <source>
        <dbReference type="EMBL" id="KAG9268847.1"/>
    </source>
</evidence>
<dbReference type="SMART" id="SM00406">
    <property type="entry name" value="IGv"/>
    <property type="match status" value="1"/>
</dbReference>
<dbReference type="EMBL" id="JAICCE010000014">
    <property type="protein sequence ID" value="KAG9268847.1"/>
    <property type="molecule type" value="Genomic_DNA"/>
</dbReference>
<dbReference type="PROSITE" id="PS50835">
    <property type="entry name" value="IG_LIKE"/>
    <property type="match status" value="1"/>
</dbReference>
<gene>
    <name evidence="5" type="ORF">AMEX_G17873</name>
</gene>
<dbReference type="InterPro" id="IPR013783">
    <property type="entry name" value="Ig-like_fold"/>
</dbReference>
<evidence type="ECO:0000259" key="4">
    <source>
        <dbReference type="PROSITE" id="PS50835"/>
    </source>
</evidence>
<sequence>MISIIIALAFLPQWTSGDNVVTQTPELLWIEKGKPAAMDCSHNKGGAYFQMYWFRKYPGKSMELIVFTTTSNIDFGTHKGTKFSVQKEKAESGSFTVNEVNSTDNAVYFCAVSQHSVTDLLHRCTKTPVLILL</sequence>
<feature type="signal peptide" evidence="3">
    <location>
        <begin position="1"/>
        <end position="17"/>
    </location>
</feature>
<protein>
    <recommendedName>
        <fullName evidence="4">Ig-like domain-containing protein</fullName>
    </recommendedName>
</protein>
<dbReference type="AlphaFoldDB" id="A0A8T2LDD7"/>
<accession>A0A8T2LDD7</accession>
<organism evidence="5 6">
    <name type="scientific">Astyanax mexicanus</name>
    <name type="common">Blind cave fish</name>
    <name type="synonym">Astyanax fasciatus mexicanus</name>
    <dbReference type="NCBI Taxonomy" id="7994"/>
    <lineage>
        <taxon>Eukaryota</taxon>
        <taxon>Metazoa</taxon>
        <taxon>Chordata</taxon>
        <taxon>Craniata</taxon>
        <taxon>Vertebrata</taxon>
        <taxon>Euteleostomi</taxon>
        <taxon>Actinopterygii</taxon>
        <taxon>Neopterygii</taxon>
        <taxon>Teleostei</taxon>
        <taxon>Ostariophysi</taxon>
        <taxon>Characiformes</taxon>
        <taxon>Characoidei</taxon>
        <taxon>Acestrorhamphidae</taxon>
        <taxon>Acestrorhamphinae</taxon>
        <taxon>Astyanax</taxon>
    </lineage>
</organism>
<dbReference type="PANTHER" id="PTHR23268">
    <property type="entry name" value="T-CELL RECEPTOR BETA CHAIN"/>
    <property type="match status" value="1"/>
</dbReference>
<dbReference type="InterPro" id="IPR036179">
    <property type="entry name" value="Ig-like_dom_sf"/>
</dbReference>
<dbReference type="Pfam" id="PF07686">
    <property type="entry name" value="V-set"/>
    <property type="match status" value="1"/>
</dbReference>
<keyword evidence="2" id="KW-0391">Immunity</keyword>
<dbReference type="InterPro" id="IPR050413">
    <property type="entry name" value="TCR_beta_variable"/>
</dbReference>
<evidence type="ECO:0000313" key="6">
    <source>
        <dbReference type="Proteomes" id="UP000752171"/>
    </source>
</evidence>
<feature type="domain" description="Ig-like" evidence="4">
    <location>
        <begin position="12"/>
        <end position="114"/>
    </location>
</feature>
<dbReference type="GO" id="GO:0005886">
    <property type="term" value="C:plasma membrane"/>
    <property type="evidence" value="ECO:0007669"/>
    <property type="project" value="TreeGrafter"/>
</dbReference>
<evidence type="ECO:0000256" key="1">
    <source>
        <dbReference type="ARBA" id="ARBA00022729"/>
    </source>
</evidence>
<keyword evidence="1 3" id="KW-0732">Signal</keyword>
<feature type="chain" id="PRO_5035858279" description="Ig-like domain-containing protein" evidence="3">
    <location>
        <begin position="18"/>
        <end position="133"/>
    </location>
</feature>
<reference evidence="5 6" key="1">
    <citation type="submission" date="2021-07" db="EMBL/GenBank/DDBJ databases">
        <authorList>
            <person name="Imarazene B."/>
            <person name="Zahm M."/>
            <person name="Klopp C."/>
            <person name="Cabau C."/>
            <person name="Beille S."/>
            <person name="Jouanno E."/>
            <person name="Castinel A."/>
            <person name="Lluch J."/>
            <person name="Gil L."/>
            <person name="Kuchtly C."/>
            <person name="Lopez Roques C."/>
            <person name="Donnadieu C."/>
            <person name="Parrinello H."/>
            <person name="Journot L."/>
            <person name="Du K."/>
            <person name="Schartl M."/>
            <person name="Retaux S."/>
            <person name="Guiguen Y."/>
        </authorList>
    </citation>
    <scope>NUCLEOTIDE SEQUENCE [LARGE SCALE GENOMIC DNA]</scope>
    <source>
        <strain evidence="5">Pach_M1</strain>
        <tissue evidence="5">Testis</tissue>
    </source>
</reference>
<dbReference type="PANTHER" id="PTHR23268:SF102">
    <property type="entry name" value="IMMUNOGLOBULIN V-SET DOMAIN-CONTAINING PROTEIN"/>
    <property type="match status" value="1"/>
</dbReference>
<dbReference type="InterPro" id="IPR007110">
    <property type="entry name" value="Ig-like_dom"/>
</dbReference>
<dbReference type="Proteomes" id="UP000752171">
    <property type="component" value="Unassembled WGS sequence"/>
</dbReference>
<dbReference type="SUPFAM" id="SSF48726">
    <property type="entry name" value="Immunoglobulin"/>
    <property type="match status" value="1"/>
</dbReference>
<evidence type="ECO:0000256" key="3">
    <source>
        <dbReference type="SAM" id="SignalP"/>
    </source>
</evidence>
<dbReference type="GO" id="GO:0007166">
    <property type="term" value="P:cell surface receptor signaling pathway"/>
    <property type="evidence" value="ECO:0007669"/>
    <property type="project" value="TreeGrafter"/>
</dbReference>
<name>A0A8T2LDD7_ASTMX</name>
<comment type="caution">
    <text evidence="5">The sequence shown here is derived from an EMBL/GenBank/DDBJ whole genome shotgun (WGS) entry which is preliminary data.</text>
</comment>